<feature type="domain" description="Rhamnogalacturonase A/B/Epimerase-like pectate lyase" evidence="1">
    <location>
        <begin position="184"/>
        <end position="248"/>
    </location>
</feature>
<dbReference type="GO" id="GO:0004650">
    <property type="term" value="F:polygalacturonase activity"/>
    <property type="evidence" value="ECO:0007669"/>
    <property type="project" value="InterPro"/>
</dbReference>
<dbReference type="CDD" id="cd23668">
    <property type="entry name" value="GH55_beta13glucanase-like"/>
    <property type="match status" value="1"/>
</dbReference>
<dbReference type="InterPro" id="IPR012334">
    <property type="entry name" value="Pectin_lyas_fold"/>
</dbReference>
<dbReference type="InParanoid" id="A0A1Y2MGX6"/>
<dbReference type="SUPFAM" id="SSF51126">
    <property type="entry name" value="Pectin lyase-like"/>
    <property type="match status" value="2"/>
</dbReference>
<dbReference type="InterPro" id="IPR039279">
    <property type="entry name" value="QRT3-like"/>
</dbReference>
<reference evidence="2 3" key="1">
    <citation type="journal article" date="2017" name="Genome Announc.">
        <title>Genome sequence of the saprophytic ascomycete Epicoccum nigrum ICMP 19927 strain isolated from New Zealand.</title>
        <authorList>
            <person name="Fokin M."/>
            <person name="Fleetwood D."/>
            <person name="Weir B.S."/>
            <person name="Villas-Boas S.G."/>
        </authorList>
    </citation>
    <scope>NUCLEOTIDE SEQUENCE [LARGE SCALE GENOMIC DNA]</scope>
    <source>
        <strain evidence="2 3">ICMP 19927</strain>
    </source>
</reference>
<proteinExistence type="predicted"/>
<protein>
    <recommendedName>
        <fullName evidence="1">Rhamnogalacturonase A/B/Epimerase-like pectate lyase domain-containing protein</fullName>
    </recommendedName>
</protein>
<dbReference type="AlphaFoldDB" id="A0A1Y2MGX6"/>
<dbReference type="InterPro" id="IPR011050">
    <property type="entry name" value="Pectin_lyase_fold/virulence"/>
</dbReference>
<dbReference type="EMBL" id="KZ107838">
    <property type="protein sequence ID" value="OSS54747.1"/>
    <property type="molecule type" value="Genomic_DNA"/>
</dbReference>
<keyword evidence="3" id="KW-1185">Reference proteome</keyword>
<evidence type="ECO:0000259" key="1">
    <source>
        <dbReference type="Pfam" id="PF12708"/>
    </source>
</evidence>
<evidence type="ECO:0000313" key="2">
    <source>
        <dbReference type="EMBL" id="OSS54747.1"/>
    </source>
</evidence>
<gene>
    <name evidence="2" type="ORF">B5807_00507</name>
</gene>
<evidence type="ECO:0000313" key="3">
    <source>
        <dbReference type="Proteomes" id="UP000193240"/>
    </source>
</evidence>
<dbReference type="PANTHER" id="PTHR33928:SF2">
    <property type="entry name" value="PECTATE LYASE SUPERFAMILY PROTEIN DOMAIN-CONTAINING PROTEIN-RELATED"/>
    <property type="match status" value="1"/>
</dbReference>
<dbReference type="Proteomes" id="UP000193240">
    <property type="component" value="Unassembled WGS sequence"/>
</dbReference>
<accession>A0A1Y2MGX6</accession>
<feature type="domain" description="Rhamnogalacturonase A/B/Epimerase-like pectate lyase" evidence="1">
    <location>
        <begin position="1"/>
        <end position="55"/>
    </location>
</feature>
<dbReference type="OMA" id="GQGHKYT"/>
<dbReference type="Pfam" id="PF12708">
    <property type="entry name" value="Pect-lyase_RHGA_epim"/>
    <property type="match status" value="2"/>
</dbReference>
<name>A0A1Y2MGX6_EPING</name>
<dbReference type="InterPro" id="IPR024535">
    <property type="entry name" value="RHGA/B-epi-like_pectate_lyase"/>
</dbReference>
<organism evidence="2 3">
    <name type="scientific">Epicoccum nigrum</name>
    <name type="common">Soil fungus</name>
    <name type="synonym">Epicoccum purpurascens</name>
    <dbReference type="NCBI Taxonomy" id="105696"/>
    <lineage>
        <taxon>Eukaryota</taxon>
        <taxon>Fungi</taxon>
        <taxon>Dikarya</taxon>
        <taxon>Ascomycota</taxon>
        <taxon>Pezizomycotina</taxon>
        <taxon>Dothideomycetes</taxon>
        <taxon>Pleosporomycetidae</taxon>
        <taxon>Pleosporales</taxon>
        <taxon>Pleosporineae</taxon>
        <taxon>Didymellaceae</taxon>
        <taxon>Epicoccum</taxon>
    </lineage>
</organism>
<sequence>MADLDIEGGLYGMNIGNQQFTMRNIKISKAVVGISQIWDWGWLYSGLQISDCGTAFSMTNGAQANKLEVGSVVIIDSEITNCPTFVDQAWTRNTIPTGAGQLVIENVKLNNVPVAVKGPGGATVLAGGSITIGTWGQGNQYTPNGPVKFQGPMTTAARPASLLDNGKIYSKSKPQYENLSASDFISARNSGATGNGNADDTAAVQNAINQAVSQNKVLFFEHGVYRVTNTLEFPPGLRAVGESFSAIMGSGSNFADQNNPRPVVRIGKAGQSGSIEWSDMLVQTQGGTAGAILIEYNLQSARGSGIWDVHTRIGGAKGTNQQVAQCPQGSVNPQCFAAFLNVHVTSSASGAYFENNWFWTADHDLDDPNSTRIAIFTGRGLLVEGTGTWLWANGVEHHALYQYQFSKASNIFAGFIQTETPYYMPTPDAVSQPYARQAAYNDPVYSAGDRPWGLRVVDTTNVFVYGAGLYSFFVDYSTACSSADAPNGQRICQSRIVSIEGASSFQAFALSEVGVEQMLTINGQNYANWYDNLSVYSNTIGYVKYNI</sequence>
<dbReference type="STRING" id="105696.A0A1Y2MGX6"/>
<dbReference type="Gene3D" id="2.160.20.10">
    <property type="entry name" value="Single-stranded right-handed beta-helix, Pectin lyase-like"/>
    <property type="match status" value="2"/>
</dbReference>
<dbReference type="PANTHER" id="PTHR33928">
    <property type="entry name" value="POLYGALACTURONASE QRT3"/>
    <property type="match status" value="1"/>
</dbReference>